<feature type="region of interest" description="Disordered" evidence="1">
    <location>
        <begin position="676"/>
        <end position="720"/>
    </location>
</feature>
<dbReference type="GO" id="GO:0016538">
    <property type="term" value="F:cyclin-dependent protein serine/threonine kinase regulator activity"/>
    <property type="evidence" value="ECO:0007669"/>
    <property type="project" value="TreeGrafter"/>
</dbReference>
<proteinExistence type="predicted"/>
<dbReference type="GO" id="GO:0019901">
    <property type="term" value="F:protein kinase binding"/>
    <property type="evidence" value="ECO:0007669"/>
    <property type="project" value="InterPro"/>
</dbReference>
<feature type="region of interest" description="Disordered" evidence="1">
    <location>
        <begin position="449"/>
        <end position="471"/>
    </location>
</feature>
<accession>A0A316V9X5</accession>
<dbReference type="GeneID" id="37022964"/>
<reference evidence="2 3" key="1">
    <citation type="journal article" date="2018" name="Mol. Biol. Evol.">
        <title>Broad Genomic Sampling Reveals a Smut Pathogenic Ancestry of the Fungal Clade Ustilaginomycotina.</title>
        <authorList>
            <person name="Kijpornyongpan T."/>
            <person name="Mondo S.J."/>
            <person name="Barry K."/>
            <person name="Sandor L."/>
            <person name="Lee J."/>
            <person name="Lipzen A."/>
            <person name="Pangilinan J."/>
            <person name="LaButti K."/>
            <person name="Hainaut M."/>
            <person name="Henrissat B."/>
            <person name="Grigoriev I.V."/>
            <person name="Spatafora J.W."/>
            <person name="Aime M.C."/>
        </authorList>
    </citation>
    <scope>NUCLEOTIDE SEQUENCE [LARGE SCALE GENOMIC DNA]</scope>
    <source>
        <strain evidence="2 3">MCA 3882</strain>
    </source>
</reference>
<dbReference type="GO" id="GO:0005634">
    <property type="term" value="C:nucleus"/>
    <property type="evidence" value="ECO:0007669"/>
    <property type="project" value="TreeGrafter"/>
</dbReference>
<feature type="compositionally biased region" description="Polar residues" evidence="1">
    <location>
        <begin position="677"/>
        <end position="692"/>
    </location>
</feature>
<dbReference type="PANTHER" id="PTHR15615:SF27">
    <property type="entry name" value="PHO85 CYCLIN CLG1"/>
    <property type="match status" value="1"/>
</dbReference>
<dbReference type="InterPro" id="IPR013922">
    <property type="entry name" value="Cyclin_PHO80-like"/>
</dbReference>
<feature type="region of interest" description="Disordered" evidence="1">
    <location>
        <begin position="617"/>
        <end position="648"/>
    </location>
</feature>
<feature type="compositionally biased region" description="Basic and acidic residues" evidence="1">
    <location>
        <begin position="592"/>
        <end position="602"/>
    </location>
</feature>
<sequence length="1065" mass="117025">MSAYQGHQYGDGQMTSNAANHGVYHPQYHPQEPMMHAPVGNGVNNVMSAQMAEEAAYYNMMNASRMDAGDYAAGGFMPLPQAPRLPVAAARATSMAAMYYDPTLHPQHAYSNNVSAPAPWAVPYYNPANGHAMGEYNPSAPFQHQHVEHQMMMHNQMSRSHQHPPQQQVDPHTYGSGIYSNPAQPITTDPSHLAAGNHHLDSNYAHNPVVSSASYYGLNAATASAAPQQFYDWEQQQFAGGADEYDPANAAAYHRNNATVANDPRRNLTSAGIRSEMTGSYGMPHGQGGEGVYGEFRNVHALDQPYHPANAQAGWPSTSYPGNGQWHDVNHRSQRHSMQHPHQRHPHHQPPPSSHGGNSMWFRKGIKTNEPVWTGHESSFPITSSQAQPNPHFVSEAQNWQHARPDQGYAPQHQMHPLQGQFNADVTAVPHAQFPPMDQNAIVPAPVQDAEAQKAPPAPAPPSPDTLDKSAVPVSSVGAEIIWVAAAALLDPGMWVRASLNINASNRNRVRSGSAMSETSSNPSPFTSPLTDSHDHWEQAMDMSTQDTDVSRASSSQQSAHRKNVKSNDPYDESSASSSEPGTPPTSIPSRIWEKDGRHEKQSSLSALHGMRALELSNDSRSSHRSVSPMNVQSPSQRSTFQRSASYDRAREAVVSITDLLDRDWRWSLNDDKLESLGQSQRPEAHQKVSNGRRSSSSSRREDNGVHGGGASMPGTEPSPAFRRFAHQVLAQTLVSPTAFMLSLMYSLRVLHLAIQTRSGKPSLDPEAAEIFAQPPSAAPFKLFTLGLMIANKHLDDNTFLNKTWNEVTGISLAELNRAERWYLEKSSYEITVPEETWVSFLKQLHLRTEHKISSLASAKRIRVPTKQAPDSLRRQDSYVVPHAGSEEAQKRFLLGIEDALQALGYDNVFDLAANNAQGREENNLHHCAPKPKDSLTHLHHNHHSAPAADLMRLSKNANQEGEFDVFEDENGPYRPHSASIRRLTANGVDGKDLIKKRSSQATLGGEAVLSRSVSDGITPTISCAHEQQRIQSKRESKAEMHAPLAPSVLLDLLNRGQHLAHAAH</sequence>
<feature type="region of interest" description="Disordered" evidence="1">
    <location>
        <begin position="511"/>
        <end position="604"/>
    </location>
</feature>
<name>A0A316V9X5_9BASI</name>
<feature type="compositionally biased region" description="Polar residues" evidence="1">
    <location>
        <begin position="514"/>
        <end position="531"/>
    </location>
</feature>
<feature type="compositionally biased region" description="Low complexity" evidence="1">
    <location>
        <begin position="617"/>
        <end position="628"/>
    </location>
</feature>
<dbReference type="AlphaFoldDB" id="A0A316V9X5"/>
<evidence type="ECO:0000313" key="2">
    <source>
        <dbReference type="EMBL" id="PWN32295.1"/>
    </source>
</evidence>
<dbReference type="RefSeq" id="XP_025352597.1">
    <property type="nucleotide sequence ID" value="XM_025501183.1"/>
</dbReference>
<organism evidence="2 3">
    <name type="scientific">Meira miltonrushii</name>
    <dbReference type="NCBI Taxonomy" id="1280837"/>
    <lineage>
        <taxon>Eukaryota</taxon>
        <taxon>Fungi</taxon>
        <taxon>Dikarya</taxon>
        <taxon>Basidiomycota</taxon>
        <taxon>Ustilaginomycotina</taxon>
        <taxon>Exobasidiomycetes</taxon>
        <taxon>Exobasidiales</taxon>
        <taxon>Brachybasidiaceae</taxon>
        <taxon>Meira</taxon>
    </lineage>
</organism>
<keyword evidence="3" id="KW-1185">Reference proteome</keyword>
<feature type="compositionally biased region" description="Basic residues" evidence="1">
    <location>
        <begin position="332"/>
        <end position="348"/>
    </location>
</feature>
<evidence type="ECO:0008006" key="4">
    <source>
        <dbReference type="Google" id="ProtNLM"/>
    </source>
</evidence>
<feature type="compositionally biased region" description="Polar residues" evidence="1">
    <location>
        <begin position="629"/>
        <end position="645"/>
    </location>
</feature>
<dbReference type="InParanoid" id="A0A316V9X5"/>
<protein>
    <recommendedName>
        <fullName evidence="4">Cyclin N-terminal domain-containing protein</fullName>
    </recommendedName>
</protein>
<dbReference type="GO" id="GO:0000307">
    <property type="term" value="C:cyclin-dependent protein kinase holoenzyme complex"/>
    <property type="evidence" value="ECO:0007669"/>
    <property type="project" value="TreeGrafter"/>
</dbReference>
<evidence type="ECO:0000313" key="3">
    <source>
        <dbReference type="Proteomes" id="UP000245771"/>
    </source>
</evidence>
<feature type="region of interest" description="Disordered" evidence="1">
    <location>
        <begin position="316"/>
        <end position="362"/>
    </location>
</feature>
<dbReference type="PANTHER" id="PTHR15615">
    <property type="match status" value="1"/>
</dbReference>
<dbReference type="Pfam" id="PF08613">
    <property type="entry name" value="Cyclin"/>
    <property type="match status" value="1"/>
</dbReference>
<evidence type="ECO:0000256" key="1">
    <source>
        <dbReference type="SAM" id="MobiDB-lite"/>
    </source>
</evidence>
<dbReference type="Gene3D" id="1.10.472.10">
    <property type="entry name" value="Cyclin-like"/>
    <property type="match status" value="1"/>
</dbReference>
<dbReference type="OrthoDB" id="244495at2759"/>
<dbReference type="Proteomes" id="UP000245771">
    <property type="component" value="Unassembled WGS sequence"/>
</dbReference>
<feature type="region of interest" description="Disordered" evidence="1">
    <location>
        <begin position="1"/>
        <end position="30"/>
    </location>
</feature>
<dbReference type="STRING" id="1280837.A0A316V9X5"/>
<dbReference type="CDD" id="cd20557">
    <property type="entry name" value="CYCLIN_ScPCL1-like"/>
    <property type="match status" value="1"/>
</dbReference>
<gene>
    <name evidence="2" type="ORF">FA14DRAFT_182206</name>
</gene>
<dbReference type="EMBL" id="KZ819606">
    <property type="protein sequence ID" value="PWN32295.1"/>
    <property type="molecule type" value="Genomic_DNA"/>
</dbReference>